<keyword evidence="1" id="KW-0443">Lipid metabolism</keyword>
<dbReference type="SUPFAM" id="SSF52151">
    <property type="entry name" value="FabD/lysophospholipase-like"/>
    <property type="match status" value="1"/>
</dbReference>
<proteinExistence type="predicted"/>
<dbReference type="RefSeq" id="WP_161483308.1">
    <property type="nucleotide sequence ID" value="NZ_WXEW01000010.1"/>
</dbReference>
<name>A0A7C9NLJ0_9ACTN</name>
<evidence type="ECO:0000256" key="1">
    <source>
        <dbReference type="ARBA" id="ARBA00023098"/>
    </source>
</evidence>
<dbReference type="AlphaFoldDB" id="A0A7C9NLJ0"/>
<protein>
    <recommendedName>
        <fullName evidence="2">PNPLA domain-containing protein</fullName>
    </recommendedName>
</protein>
<evidence type="ECO:0000313" key="3">
    <source>
        <dbReference type="EMBL" id="NAS26318.1"/>
    </source>
</evidence>
<accession>A0A7C9NLJ0</accession>
<dbReference type="InterPro" id="IPR016035">
    <property type="entry name" value="Acyl_Trfase/lysoPLipase"/>
</dbReference>
<evidence type="ECO:0000313" key="4">
    <source>
        <dbReference type="Proteomes" id="UP000479526"/>
    </source>
</evidence>
<comment type="caution">
    <text evidence="3">The sequence shown here is derived from an EMBL/GenBank/DDBJ whole genome shotgun (WGS) entry which is preliminary data.</text>
</comment>
<reference evidence="3 4" key="1">
    <citation type="submission" date="2020-01" db="EMBL/GenBank/DDBJ databases">
        <title>Herbidospora sp. NEAU-GS84 nov., a novel actinomycete isolated from soil.</title>
        <authorList>
            <person name="Han L."/>
        </authorList>
    </citation>
    <scope>NUCLEOTIDE SEQUENCE [LARGE SCALE GENOMIC DNA]</scope>
    <source>
        <strain evidence="3 4">NEAU-GS84</strain>
    </source>
</reference>
<keyword evidence="4" id="KW-1185">Reference proteome</keyword>
<feature type="domain" description="PNPLA" evidence="2">
    <location>
        <begin position="6"/>
        <end position="195"/>
    </location>
</feature>
<gene>
    <name evidence="3" type="ORF">GT755_32175</name>
</gene>
<dbReference type="EMBL" id="WXEW01000010">
    <property type="protein sequence ID" value="NAS26318.1"/>
    <property type="molecule type" value="Genomic_DNA"/>
</dbReference>
<evidence type="ECO:0000259" key="2">
    <source>
        <dbReference type="Pfam" id="PF01734"/>
    </source>
</evidence>
<organism evidence="3 4">
    <name type="scientific">Herbidospora solisilvae</name>
    <dbReference type="NCBI Taxonomy" id="2696284"/>
    <lineage>
        <taxon>Bacteria</taxon>
        <taxon>Bacillati</taxon>
        <taxon>Actinomycetota</taxon>
        <taxon>Actinomycetes</taxon>
        <taxon>Streptosporangiales</taxon>
        <taxon>Streptosporangiaceae</taxon>
        <taxon>Herbidospora</taxon>
    </lineage>
</organism>
<dbReference type="Gene3D" id="3.40.1090.10">
    <property type="entry name" value="Cytosolic phospholipase A2 catalytic domain"/>
    <property type="match status" value="1"/>
</dbReference>
<dbReference type="Pfam" id="PF01734">
    <property type="entry name" value="Patatin"/>
    <property type="match status" value="1"/>
</dbReference>
<sequence>MNRTSLVLGGGGPVGASWTATLLTELISTGVPLAEAQEVLGTSAGAVVGSWLTMSPEGLTEVPGRMRERAAWHARAAQAGQGDRTLLRRMAATQGKDPQAVGRAALAAMPPITAEQAEKSWQAALPEGPWPGRLGVVAVDANTGTARRWTAHDGIPLPVAVACSTAAPGAAPPVAVGASVWVDGGVRSGTNADLLAGDAPGRVLVVAPLRSPALAREEAILTGHGHDVRLVVSDRVITGPADALDANLIDAALAAGTKQAAELAGELARWWRS</sequence>
<dbReference type="GO" id="GO:0006629">
    <property type="term" value="P:lipid metabolic process"/>
    <property type="evidence" value="ECO:0007669"/>
    <property type="project" value="UniProtKB-KW"/>
</dbReference>
<dbReference type="Proteomes" id="UP000479526">
    <property type="component" value="Unassembled WGS sequence"/>
</dbReference>
<dbReference type="InterPro" id="IPR002641">
    <property type="entry name" value="PNPLA_dom"/>
</dbReference>